<dbReference type="Pfam" id="PF06977">
    <property type="entry name" value="SdiA-regulated"/>
    <property type="match status" value="1"/>
</dbReference>
<organism evidence="5 6">
    <name type="scientific">Sphingobacterium bambusae</name>
    <dbReference type="NCBI Taxonomy" id="662858"/>
    <lineage>
        <taxon>Bacteria</taxon>
        <taxon>Pseudomonadati</taxon>
        <taxon>Bacteroidota</taxon>
        <taxon>Sphingobacteriia</taxon>
        <taxon>Sphingobacteriales</taxon>
        <taxon>Sphingobacteriaceae</taxon>
        <taxon>Sphingobacterium</taxon>
    </lineage>
</organism>
<dbReference type="RefSeq" id="WP_320183667.1">
    <property type="nucleotide sequence ID" value="NZ_CP138332.1"/>
</dbReference>
<evidence type="ECO:0000313" key="5">
    <source>
        <dbReference type="EMBL" id="MFD2970186.1"/>
    </source>
</evidence>
<keyword evidence="4" id="KW-0732">Signal</keyword>
<evidence type="ECO:0000256" key="4">
    <source>
        <dbReference type="SAM" id="SignalP"/>
    </source>
</evidence>
<dbReference type="SUPFAM" id="SSF50956">
    <property type="entry name" value="Thermostable phytase (3-phytase)"/>
    <property type="match status" value="1"/>
</dbReference>
<evidence type="ECO:0000313" key="6">
    <source>
        <dbReference type="Proteomes" id="UP001597525"/>
    </source>
</evidence>
<gene>
    <name evidence="5" type="ORF">ACFS7Y_22535</name>
</gene>
<dbReference type="EMBL" id="JBHUPB010000015">
    <property type="protein sequence ID" value="MFD2970186.1"/>
    <property type="molecule type" value="Genomic_DNA"/>
</dbReference>
<proteinExistence type="predicted"/>
<sequence>MRNCLTFTLLSMGVFFLQLACRPTSSASSSSPGQITKSFPYDLAAGRHDDMPKSLAEISGITFHPSRSQLIYAIQDEDGILYSYDRSQKKVLESFTFGKPGDYEDLITDGDFFYILRSDGTLFSFPFGYLGQRDQVKSFKGLLPKGEYESLGMYSSKRELYVLCKECPVDKKSGNLTGYTLLMGDGGDLKRGGQFTIPMTSIQKLDPDVRKTIKPSAMTRKASTNEWYILSSIDKLLLITDSAFRPLEVIRFSREDFEQPEGIAFDEQENLFISSEAGKQNRGRIYQFNKK</sequence>
<dbReference type="InterPro" id="IPR009722">
    <property type="entry name" value="YjiK/CarP"/>
</dbReference>
<accession>A0ABW6BPF2</accession>
<comment type="caution">
    <text evidence="5">The sequence shown here is derived from an EMBL/GenBank/DDBJ whole genome shotgun (WGS) entry which is preliminary data.</text>
</comment>
<feature type="chain" id="PRO_5046087774" evidence="4">
    <location>
        <begin position="21"/>
        <end position="291"/>
    </location>
</feature>
<evidence type="ECO:0000256" key="2">
    <source>
        <dbReference type="ARBA" id="ARBA00022475"/>
    </source>
</evidence>
<evidence type="ECO:0000256" key="1">
    <source>
        <dbReference type="ARBA" id="ARBA00004236"/>
    </source>
</evidence>
<keyword evidence="2" id="KW-1003">Cell membrane</keyword>
<evidence type="ECO:0000256" key="3">
    <source>
        <dbReference type="ARBA" id="ARBA00023136"/>
    </source>
</evidence>
<dbReference type="Proteomes" id="UP001597525">
    <property type="component" value="Unassembled WGS sequence"/>
</dbReference>
<keyword evidence="3" id="KW-0472">Membrane</keyword>
<keyword evidence="6" id="KW-1185">Reference proteome</keyword>
<protein>
    <submittedName>
        <fullName evidence="5">SdiA-regulated domain-containing protein</fullName>
    </submittedName>
</protein>
<name>A0ABW6BPF2_9SPHI</name>
<comment type="subcellular location">
    <subcellularLocation>
        <location evidence="1">Cell membrane</location>
    </subcellularLocation>
</comment>
<reference evidence="6" key="1">
    <citation type="journal article" date="2019" name="Int. J. Syst. Evol. Microbiol.">
        <title>The Global Catalogue of Microorganisms (GCM) 10K type strain sequencing project: providing services to taxonomists for standard genome sequencing and annotation.</title>
        <authorList>
            <consortium name="The Broad Institute Genomics Platform"/>
            <consortium name="The Broad Institute Genome Sequencing Center for Infectious Disease"/>
            <person name="Wu L."/>
            <person name="Ma J."/>
        </authorList>
    </citation>
    <scope>NUCLEOTIDE SEQUENCE [LARGE SCALE GENOMIC DNA]</scope>
    <source>
        <strain evidence="6">KCTC 22814</strain>
    </source>
</reference>
<feature type="signal peptide" evidence="4">
    <location>
        <begin position="1"/>
        <end position="20"/>
    </location>
</feature>